<accession>A0A2P2IKL4</accession>
<evidence type="ECO:0000313" key="1">
    <source>
        <dbReference type="EMBL" id="MBW81748.1"/>
    </source>
</evidence>
<name>A0A2P2IKL4_RHIMU</name>
<organism evidence="1">
    <name type="scientific">Rhizophora mucronata</name>
    <name type="common">Asiatic mangrove</name>
    <dbReference type="NCBI Taxonomy" id="61149"/>
    <lineage>
        <taxon>Eukaryota</taxon>
        <taxon>Viridiplantae</taxon>
        <taxon>Streptophyta</taxon>
        <taxon>Embryophyta</taxon>
        <taxon>Tracheophyta</taxon>
        <taxon>Spermatophyta</taxon>
        <taxon>Magnoliopsida</taxon>
        <taxon>eudicotyledons</taxon>
        <taxon>Gunneridae</taxon>
        <taxon>Pentapetalae</taxon>
        <taxon>rosids</taxon>
        <taxon>fabids</taxon>
        <taxon>Malpighiales</taxon>
        <taxon>Rhizophoraceae</taxon>
        <taxon>Rhizophora</taxon>
    </lineage>
</organism>
<dbReference type="PANTHER" id="PTHR35218">
    <property type="entry name" value="RNASE H DOMAIN-CONTAINING PROTEIN"/>
    <property type="match status" value="1"/>
</dbReference>
<evidence type="ECO:0008006" key="2">
    <source>
        <dbReference type="Google" id="ProtNLM"/>
    </source>
</evidence>
<dbReference type="EMBL" id="GGEC01001265">
    <property type="protein sequence ID" value="MBW81748.1"/>
    <property type="molecule type" value="Transcribed_RNA"/>
</dbReference>
<protein>
    <recommendedName>
        <fullName evidence="2">Endonuclease/exonuclease/phosphatase domain-containing protein</fullName>
    </recommendedName>
</protein>
<dbReference type="AlphaFoldDB" id="A0A2P2IKL4"/>
<sequence>MNIVAWNCNDASGAKFLQVLRLLIQFHNHLLLILGEPRFSGTIADDVCKDIGFSGIYRVEATGFSEGIWALWRLETIQVEILEEHFRFLYIQILEPGKLPWGLVAV</sequence>
<dbReference type="PANTHER" id="PTHR35218:SF9">
    <property type="entry name" value="ENDONUCLEASE_EXONUCLEASE_PHOSPHATASE DOMAIN-CONTAINING PROTEIN"/>
    <property type="match status" value="1"/>
</dbReference>
<reference evidence="1" key="1">
    <citation type="submission" date="2018-02" db="EMBL/GenBank/DDBJ databases">
        <title>Rhizophora mucronata_Transcriptome.</title>
        <authorList>
            <person name="Meera S.P."/>
            <person name="Sreeshan A."/>
            <person name="Augustine A."/>
        </authorList>
    </citation>
    <scope>NUCLEOTIDE SEQUENCE</scope>
    <source>
        <tissue evidence="1">Leaf</tissue>
    </source>
</reference>
<proteinExistence type="predicted"/>